<name>A0A8K0SRF5_9HYPO</name>
<proteinExistence type="predicted"/>
<evidence type="ECO:0000313" key="2">
    <source>
        <dbReference type="Proteomes" id="UP000813444"/>
    </source>
</evidence>
<accession>A0A8K0SRF5</accession>
<organism evidence="1 2">
    <name type="scientific">Stachybotrys elegans</name>
    <dbReference type="NCBI Taxonomy" id="80388"/>
    <lineage>
        <taxon>Eukaryota</taxon>
        <taxon>Fungi</taxon>
        <taxon>Dikarya</taxon>
        <taxon>Ascomycota</taxon>
        <taxon>Pezizomycotina</taxon>
        <taxon>Sordariomycetes</taxon>
        <taxon>Hypocreomycetidae</taxon>
        <taxon>Hypocreales</taxon>
        <taxon>Stachybotryaceae</taxon>
        <taxon>Stachybotrys</taxon>
    </lineage>
</organism>
<reference evidence="1" key="1">
    <citation type="journal article" date="2021" name="Nat. Commun.">
        <title>Genetic determinants of endophytism in the Arabidopsis root mycobiome.</title>
        <authorList>
            <person name="Mesny F."/>
            <person name="Miyauchi S."/>
            <person name="Thiergart T."/>
            <person name="Pickel B."/>
            <person name="Atanasova L."/>
            <person name="Karlsson M."/>
            <person name="Huettel B."/>
            <person name="Barry K.W."/>
            <person name="Haridas S."/>
            <person name="Chen C."/>
            <person name="Bauer D."/>
            <person name="Andreopoulos W."/>
            <person name="Pangilinan J."/>
            <person name="LaButti K."/>
            <person name="Riley R."/>
            <person name="Lipzen A."/>
            <person name="Clum A."/>
            <person name="Drula E."/>
            <person name="Henrissat B."/>
            <person name="Kohler A."/>
            <person name="Grigoriev I.V."/>
            <person name="Martin F.M."/>
            <person name="Hacquard S."/>
        </authorList>
    </citation>
    <scope>NUCLEOTIDE SEQUENCE</scope>
    <source>
        <strain evidence="1">MPI-CAGE-CH-0235</strain>
    </source>
</reference>
<keyword evidence="2" id="KW-1185">Reference proteome</keyword>
<sequence length="236" mass="27295">MAARYPNNFIERTVTHSGSDSTPELSVVDFTFAEEFSKLLEPEPAVRDRIDQIYADMSFLDEDVKRILLKDEIDHAYPTYPVPRPSNITNGLTPSGSVWPTRAVNEEHRSNLCRAEGFFAQEGSGMMIEHRRIFISLLSRLYVPSFITPLNHYILRYWADDTSYSRILLLSILYHDYSDEMDSIMAMARLAYPGWDRMNDCIPRDQKPVSMIKKRGAQSEVEPAESQYADAFFYRK</sequence>
<dbReference type="Proteomes" id="UP000813444">
    <property type="component" value="Unassembled WGS sequence"/>
</dbReference>
<dbReference type="AlphaFoldDB" id="A0A8K0SRF5"/>
<evidence type="ECO:0000313" key="1">
    <source>
        <dbReference type="EMBL" id="KAH7319949.1"/>
    </source>
</evidence>
<dbReference type="EMBL" id="JAGPNK010000006">
    <property type="protein sequence ID" value="KAH7319949.1"/>
    <property type="molecule type" value="Genomic_DNA"/>
</dbReference>
<gene>
    <name evidence="1" type="ORF">B0I35DRAFT_408684</name>
</gene>
<comment type="caution">
    <text evidence="1">The sequence shown here is derived from an EMBL/GenBank/DDBJ whole genome shotgun (WGS) entry which is preliminary data.</text>
</comment>
<protein>
    <submittedName>
        <fullName evidence="1">Uncharacterized protein</fullName>
    </submittedName>
</protein>